<dbReference type="SMART" id="SM00181">
    <property type="entry name" value="EGF"/>
    <property type="match status" value="3"/>
</dbReference>
<reference evidence="3" key="1">
    <citation type="submission" date="2021-02" db="EMBL/GenBank/DDBJ databases">
        <authorList>
            <person name="Nowell W R."/>
        </authorList>
    </citation>
    <scope>NUCLEOTIDE SEQUENCE</scope>
</reference>
<proteinExistence type="predicted"/>
<feature type="disulfide bond" evidence="1">
    <location>
        <begin position="12"/>
        <end position="21"/>
    </location>
</feature>
<organism evidence="3 4">
    <name type="scientific">Rotaria magnacalcarata</name>
    <dbReference type="NCBI Taxonomy" id="392030"/>
    <lineage>
        <taxon>Eukaryota</taxon>
        <taxon>Metazoa</taxon>
        <taxon>Spiralia</taxon>
        <taxon>Gnathifera</taxon>
        <taxon>Rotifera</taxon>
        <taxon>Eurotatoria</taxon>
        <taxon>Bdelloidea</taxon>
        <taxon>Philodinida</taxon>
        <taxon>Philodinidae</taxon>
        <taxon>Rotaria</taxon>
    </lineage>
</organism>
<gene>
    <name evidence="3" type="ORF">OVN521_LOCUS40236</name>
</gene>
<evidence type="ECO:0000256" key="1">
    <source>
        <dbReference type="PROSITE-ProRule" id="PRU00076"/>
    </source>
</evidence>
<feature type="domain" description="EGF-like" evidence="2">
    <location>
        <begin position="28"/>
        <end position="66"/>
    </location>
</feature>
<dbReference type="EMBL" id="CAJOBG010052024">
    <property type="protein sequence ID" value="CAF4491525.1"/>
    <property type="molecule type" value="Genomic_DNA"/>
</dbReference>
<evidence type="ECO:0000313" key="3">
    <source>
        <dbReference type="EMBL" id="CAF4491525.1"/>
    </source>
</evidence>
<sequence>CIASGNTFVCACPFGYSGGRCEEQTLTPNRICDRNPTLCKQGGTCISNSTHFQCVCRPGTEGEYCEKNTTISCYPTNPCFNGGTCYFNGFENVCSCLSGYTGKRCEEQTLIPNRICDINPTLCKQGSA</sequence>
<name>A0A820UX99_9BILA</name>
<evidence type="ECO:0000259" key="2">
    <source>
        <dbReference type="PROSITE" id="PS50026"/>
    </source>
</evidence>
<dbReference type="Gene3D" id="2.10.25.10">
    <property type="entry name" value="Laminin"/>
    <property type="match status" value="3"/>
</dbReference>
<feature type="domain" description="EGF-like" evidence="2">
    <location>
        <begin position="1"/>
        <end position="22"/>
    </location>
</feature>
<dbReference type="SUPFAM" id="SSF57196">
    <property type="entry name" value="EGF/Laminin"/>
    <property type="match status" value="3"/>
</dbReference>
<comment type="caution">
    <text evidence="1">Lacks conserved residue(s) required for the propagation of feature annotation.</text>
</comment>
<feature type="domain" description="EGF-like" evidence="2">
    <location>
        <begin position="69"/>
        <end position="106"/>
    </location>
</feature>
<feature type="disulfide bond" evidence="1">
    <location>
        <begin position="96"/>
        <end position="105"/>
    </location>
</feature>
<feature type="non-terminal residue" evidence="3">
    <location>
        <position position="1"/>
    </location>
</feature>
<dbReference type="CDD" id="cd00054">
    <property type="entry name" value="EGF_CA"/>
    <property type="match status" value="1"/>
</dbReference>
<comment type="caution">
    <text evidence="3">The sequence shown here is derived from an EMBL/GenBank/DDBJ whole genome shotgun (WGS) entry which is preliminary data.</text>
</comment>
<dbReference type="Pfam" id="PF00008">
    <property type="entry name" value="EGF"/>
    <property type="match status" value="2"/>
</dbReference>
<dbReference type="AlphaFoldDB" id="A0A820UX99"/>
<keyword evidence="1" id="KW-1015">Disulfide bond</keyword>
<dbReference type="PROSITE" id="PS50026">
    <property type="entry name" value="EGF_3"/>
    <property type="match status" value="3"/>
</dbReference>
<dbReference type="InterPro" id="IPR050906">
    <property type="entry name" value="Notch_signaling"/>
</dbReference>
<dbReference type="PROSITE" id="PS00022">
    <property type="entry name" value="EGF_1"/>
    <property type="match status" value="3"/>
</dbReference>
<dbReference type="Proteomes" id="UP000663866">
    <property type="component" value="Unassembled WGS sequence"/>
</dbReference>
<dbReference type="PANTHER" id="PTHR24044">
    <property type="entry name" value="NOTCH LIGAND FAMILY MEMBER"/>
    <property type="match status" value="1"/>
</dbReference>
<keyword evidence="1" id="KW-0245">EGF-like domain</keyword>
<accession>A0A820UX99</accession>
<protein>
    <recommendedName>
        <fullName evidence="2">EGF-like domain-containing protein</fullName>
    </recommendedName>
</protein>
<feature type="non-terminal residue" evidence="3">
    <location>
        <position position="128"/>
    </location>
</feature>
<evidence type="ECO:0000313" key="4">
    <source>
        <dbReference type="Proteomes" id="UP000663866"/>
    </source>
</evidence>
<feature type="disulfide bond" evidence="1">
    <location>
        <begin position="56"/>
        <end position="65"/>
    </location>
</feature>
<dbReference type="PROSITE" id="PS01186">
    <property type="entry name" value="EGF_2"/>
    <property type="match status" value="2"/>
</dbReference>
<dbReference type="InterPro" id="IPR000742">
    <property type="entry name" value="EGF"/>
</dbReference>
<keyword evidence="4" id="KW-1185">Reference proteome</keyword>